<dbReference type="Proteomes" id="UP000016842">
    <property type="component" value="Unassembled WGS sequence"/>
</dbReference>
<proteinExistence type="predicted"/>
<gene>
    <name evidence="1" type="ORF">Q644_19830</name>
</gene>
<accession>U4V9W2</accession>
<comment type="caution">
    <text evidence="1">The sequence shown here is derived from an EMBL/GenBank/DDBJ whole genome shotgun (WGS) entry which is preliminary data.</text>
</comment>
<evidence type="ECO:0000313" key="1">
    <source>
        <dbReference type="EMBL" id="ERM01803.1"/>
    </source>
</evidence>
<organism evidence="1 2">
    <name type="scientific">Brucella intermedia 229E</name>
    <dbReference type="NCBI Taxonomy" id="1337887"/>
    <lineage>
        <taxon>Bacteria</taxon>
        <taxon>Pseudomonadati</taxon>
        <taxon>Pseudomonadota</taxon>
        <taxon>Alphaproteobacteria</taxon>
        <taxon>Hyphomicrobiales</taxon>
        <taxon>Brucellaceae</taxon>
        <taxon>Brucella/Ochrobactrum group</taxon>
        <taxon>Brucella</taxon>
    </lineage>
</organism>
<reference evidence="1 2" key="1">
    <citation type="journal article" date="2014" name="FEMS Microbiol. Lett.">
        <title>Genome sequencing analysis reveals virulence-related gene content of Ochrobactrum intermedium strain 229E, a urease-positive strain isolated from the human gastric niche.</title>
        <authorList>
            <person name="Kulkarni G.J."/>
            <person name="Shetty S."/>
            <person name="Dharne M.S."/>
            <person name="Shouche Y.S."/>
        </authorList>
    </citation>
    <scope>NUCLEOTIDE SEQUENCE [LARGE SCALE GENOMIC DNA]</scope>
    <source>
        <strain evidence="1 2">229E</strain>
    </source>
</reference>
<name>U4V9W2_9HYPH</name>
<protein>
    <submittedName>
        <fullName evidence="1">Uncharacterized protein</fullName>
    </submittedName>
</protein>
<evidence type="ECO:0000313" key="2">
    <source>
        <dbReference type="Proteomes" id="UP000016842"/>
    </source>
</evidence>
<dbReference type="AlphaFoldDB" id="U4V9W2"/>
<sequence length="66" mass="7544">MAKRVIFEHRSGAYLRVREHRSAKKCSLQPGIMRNATVVLEPSPETAGSRIRDKRNIQIELVSKRA</sequence>
<dbReference type="EMBL" id="ASXJ01000130">
    <property type="protein sequence ID" value="ERM01803.1"/>
    <property type="molecule type" value="Genomic_DNA"/>
</dbReference>